<evidence type="ECO:0000313" key="4">
    <source>
        <dbReference type="Proteomes" id="UP001191019"/>
    </source>
</evidence>
<protein>
    <submittedName>
        <fullName evidence="3">Uncharacterized protein</fullName>
    </submittedName>
</protein>
<keyword evidence="4" id="KW-1185">Reference proteome</keyword>
<reference evidence="3 4" key="2">
    <citation type="journal article" date="2020" name="Cell Rep.">
        <title>Acquisition and Adaptation of Ultra-small Parasitic Reduced Genome Bacteria to Mammalian Hosts.</title>
        <authorList>
            <person name="McLean J.S."/>
            <person name="Bor B."/>
            <person name="Kerns K.A."/>
            <person name="Liu Q."/>
            <person name="To T.T."/>
            <person name="Solden L."/>
            <person name="Hendrickson E.L."/>
            <person name="Wrighton K."/>
            <person name="Shi W."/>
            <person name="He X."/>
        </authorList>
    </citation>
    <scope>NUCLEOTIDE SEQUENCE [LARGE SCALE GENOMIC DNA]</scope>
    <source>
        <strain evidence="3 4">TM7_G3_2_Rum_HOT_351B</strain>
    </source>
</reference>
<accession>A0ABY0FN92</accession>
<comment type="caution">
    <text evidence="3">The sequence shown here is derived from an EMBL/GenBank/DDBJ whole genome shotgun (WGS) entry which is preliminary data.</text>
</comment>
<feature type="compositionally biased region" description="Basic and acidic residues" evidence="1">
    <location>
        <begin position="113"/>
        <end position="130"/>
    </location>
</feature>
<keyword evidence="2" id="KW-0812">Transmembrane</keyword>
<feature type="region of interest" description="Disordered" evidence="1">
    <location>
        <begin position="113"/>
        <end position="137"/>
    </location>
</feature>
<reference evidence="3 4" key="1">
    <citation type="journal article" date="2018" name="bioRxiv">
        <title>Evidence of independent acquisition and adaption of ultra-small bacteria to human hosts across the highly diverse yet reduced genomes of the phylum Saccharibacteria.</title>
        <authorList>
            <person name="McLean J.S."/>
            <person name="Bor B."/>
            <person name="To T.T."/>
            <person name="Liu Q."/>
            <person name="Kearns K.A."/>
            <person name="Solden L.M."/>
            <person name="Wrighton K.C."/>
            <person name="He X."/>
            <person name="Shi W."/>
        </authorList>
    </citation>
    <scope>NUCLEOTIDE SEQUENCE [LARGE SCALE GENOMIC DNA]</scope>
    <source>
        <strain evidence="3 4">TM7_G3_2_Rum_HOT_351B</strain>
    </source>
</reference>
<keyword evidence="2" id="KW-1133">Transmembrane helix</keyword>
<keyword evidence="2" id="KW-0472">Membrane</keyword>
<evidence type="ECO:0000313" key="3">
    <source>
        <dbReference type="EMBL" id="RYC74814.1"/>
    </source>
</evidence>
<feature type="transmembrane region" description="Helical" evidence="2">
    <location>
        <begin position="181"/>
        <end position="205"/>
    </location>
</feature>
<organism evidence="3 4">
    <name type="scientific">Candidatus Nanosyncoccus alces</name>
    <dbReference type="NCBI Taxonomy" id="2171997"/>
    <lineage>
        <taxon>Bacteria</taxon>
        <taxon>Candidatus Saccharimonadota</taxon>
        <taxon>Candidatus Nanosyncoccalia</taxon>
        <taxon>Candidatus Nanosyncoccales</taxon>
        <taxon>Candidatus Nanosyncoccaceae</taxon>
        <taxon>Candidatus Nanosyncoccus</taxon>
    </lineage>
</organism>
<evidence type="ECO:0000256" key="1">
    <source>
        <dbReference type="SAM" id="MobiDB-lite"/>
    </source>
</evidence>
<dbReference type="Proteomes" id="UP001191019">
    <property type="component" value="Unassembled WGS sequence"/>
</dbReference>
<sequence length="207" mass="22906">MNKRYMDFVPTKPAKTPVKKAVARKSVTSGGVASKQLVRAKASRKDDVLKADADTFSLKREPEYGVIEDFRPKFVKTEVEKRPLSRGHFAQKKSDLAEAKSVKVAAKKLEKPAKAVEKPVEKSEKPDKTKMKIPKSPFINQGKLEKRPLSKNVYEKAIKPTEEKDTGPITIISKPEKDTKVSLIVTIILTIILGAAAGTIAFLLLPK</sequence>
<dbReference type="RefSeq" id="WP_206660895.1">
    <property type="nucleotide sequence ID" value="NZ_PRLM01000003.1"/>
</dbReference>
<evidence type="ECO:0000256" key="2">
    <source>
        <dbReference type="SAM" id="Phobius"/>
    </source>
</evidence>
<gene>
    <name evidence="3" type="ORF">G3RUM_00361</name>
</gene>
<dbReference type="EMBL" id="PRLM01000003">
    <property type="protein sequence ID" value="RYC74814.1"/>
    <property type="molecule type" value="Genomic_DNA"/>
</dbReference>
<name>A0ABY0FN92_9BACT</name>
<proteinExistence type="predicted"/>